<gene>
    <name evidence="1" type="ORF">AZO1586R_809</name>
</gene>
<proteinExistence type="predicted"/>
<name>A0ACA8ZP79_9GAMM</name>
<keyword evidence="2" id="KW-1185">Reference proteome</keyword>
<comment type="caution">
    <text evidence="1">The sequence shown here is derived from an EMBL/GenBank/DDBJ whole genome shotgun (WGS) entry which is preliminary data.</text>
</comment>
<dbReference type="Proteomes" id="UP000635628">
    <property type="component" value="Unassembled WGS sequence"/>
</dbReference>
<evidence type="ECO:0000313" key="1">
    <source>
        <dbReference type="EMBL" id="CAB5498705.1"/>
    </source>
</evidence>
<evidence type="ECO:0000313" key="2">
    <source>
        <dbReference type="Proteomes" id="UP000635628"/>
    </source>
</evidence>
<reference evidence="1" key="1">
    <citation type="submission" date="2020-05" db="EMBL/GenBank/DDBJ databases">
        <authorList>
            <person name="Petersen J."/>
            <person name="Sayavedra L."/>
        </authorList>
    </citation>
    <scope>NUCLEOTIDE SEQUENCE</scope>
    <source>
        <strain evidence="1">B azoricus SOX Menez Gwen</strain>
    </source>
</reference>
<feature type="non-terminal residue" evidence="1">
    <location>
        <position position="1"/>
    </location>
</feature>
<sequence length="256" mass="29659">NIMEERKYTVPDELRLNSHQQLEKILQHNKDGSYSTQSARADILHQFINDMHQAGYKDFELLKVGGRHIDRAVSGWKDNNLSPATMANRVSHLRWLSQKINKQNIVPRTNRELGIDRRSYVVQVDQSQQLPNQAIMNQFTQRQQLSMQLAREFGLGREEALKFQVNVADKGDRIDLKPSWCKGGRSRSIDVKTQEQRQLLDKIKSVVGKQNQSLIPKEQTYYKAMKDLSNKCSKHGIKMHGLRHAYAQDNRIGIKK</sequence>
<dbReference type="EMBL" id="CAESAP020000140">
    <property type="protein sequence ID" value="CAB5498705.1"/>
    <property type="molecule type" value="Genomic_DNA"/>
</dbReference>
<accession>A0ACA8ZP79</accession>
<protein>
    <submittedName>
        <fullName evidence="1">Uncharacterized protein</fullName>
    </submittedName>
</protein>
<organism evidence="1 2">
    <name type="scientific">Bathymodiolus azoricus thioautotrophic gill symbiont</name>
    <dbReference type="NCBI Taxonomy" id="235205"/>
    <lineage>
        <taxon>Bacteria</taxon>
        <taxon>Pseudomonadati</taxon>
        <taxon>Pseudomonadota</taxon>
        <taxon>Gammaproteobacteria</taxon>
        <taxon>sulfur-oxidizing symbionts</taxon>
    </lineage>
</organism>